<dbReference type="SUPFAM" id="SSF81383">
    <property type="entry name" value="F-box domain"/>
    <property type="match status" value="1"/>
</dbReference>
<name>A0A0H2RKP3_9AGAM</name>
<gene>
    <name evidence="1" type="ORF">SCHPADRAFT_538233</name>
</gene>
<dbReference type="EMBL" id="KQ086038">
    <property type="protein sequence ID" value="KLO10003.1"/>
    <property type="molecule type" value="Genomic_DNA"/>
</dbReference>
<evidence type="ECO:0008006" key="3">
    <source>
        <dbReference type="Google" id="ProtNLM"/>
    </source>
</evidence>
<dbReference type="AlphaFoldDB" id="A0A0H2RKP3"/>
<evidence type="ECO:0000313" key="2">
    <source>
        <dbReference type="Proteomes" id="UP000053477"/>
    </source>
</evidence>
<dbReference type="PANTHER" id="PTHR38926">
    <property type="entry name" value="F-BOX DOMAIN CONTAINING PROTEIN, EXPRESSED"/>
    <property type="match status" value="1"/>
</dbReference>
<evidence type="ECO:0000313" key="1">
    <source>
        <dbReference type="EMBL" id="KLO10003.1"/>
    </source>
</evidence>
<dbReference type="SUPFAM" id="SSF52047">
    <property type="entry name" value="RNI-like"/>
    <property type="match status" value="1"/>
</dbReference>
<dbReference type="InParanoid" id="A0A0H2RKP3"/>
<sequence>MQATTHSSQSPEHAVTARAPLSSAQTISMDILYHIFKFSLSKITLVREDGTLLSIDRIEPMNFSMVCSSWRAVVLSHPSLWSRIHLLHYESDFIPPLFLHIHSKWLDYSRNALLDVALDLSFDGTRDEVDSQHLLDTTFAQNFRIKNLEVTMYDLSKEDQISIPFSPSFVSVYLDVMSGQNPQLTHLASVDLTSYFASNELEKVQMFGRIRWILPKAPDRRLHFPKLSHLMISTNITGDLDDIHTIFSACPNIETLSVTSLHSSSTSRAPSTRDPVLLLHLTSFIIDNENRSTTLQLLKWIASPSLRSFKVDRPLHREDPDEHGMNPALLIACKEFIARSRPPLTELSLSGSCPPLWTDSSSLPLRELLRPLSTLTSLSLQEVAVDDDFFEELTFRNGDDGQGNTISQGICPLLSKLLIRFHDFQPFRLTPKTVKTMIESRRVPLGKSMEFGLMLRTPRVEELS</sequence>
<dbReference type="Gene3D" id="3.80.10.10">
    <property type="entry name" value="Ribonuclease Inhibitor"/>
    <property type="match status" value="1"/>
</dbReference>
<dbReference type="PANTHER" id="PTHR38926:SF72">
    <property type="entry name" value="IM:7136021-RELATED"/>
    <property type="match status" value="1"/>
</dbReference>
<dbReference type="InterPro" id="IPR036047">
    <property type="entry name" value="F-box-like_dom_sf"/>
</dbReference>
<keyword evidence="2" id="KW-1185">Reference proteome</keyword>
<protein>
    <recommendedName>
        <fullName evidence="3">F-box domain-containing protein</fullName>
    </recommendedName>
</protein>
<proteinExistence type="predicted"/>
<dbReference type="Gene3D" id="1.20.1280.50">
    <property type="match status" value="1"/>
</dbReference>
<reference evidence="1 2" key="1">
    <citation type="submission" date="2015-04" db="EMBL/GenBank/DDBJ databases">
        <title>Complete genome sequence of Schizopora paradoxa KUC8140, a cosmopolitan wood degrader in East Asia.</title>
        <authorList>
            <consortium name="DOE Joint Genome Institute"/>
            <person name="Min B."/>
            <person name="Park H."/>
            <person name="Jang Y."/>
            <person name="Kim J.-J."/>
            <person name="Kim K.H."/>
            <person name="Pangilinan J."/>
            <person name="Lipzen A."/>
            <person name="Riley R."/>
            <person name="Grigoriev I.V."/>
            <person name="Spatafora J.W."/>
            <person name="Choi I.-G."/>
        </authorList>
    </citation>
    <scope>NUCLEOTIDE SEQUENCE [LARGE SCALE GENOMIC DNA]</scope>
    <source>
        <strain evidence="1 2">KUC8140</strain>
    </source>
</reference>
<dbReference type="OrthoDB" id="3365698at2759"/>
<accession>A0A0H2RKP3</accession>
<dbReference type="Proteomes" id="UP000053477">
    <property type="component" value="Unassembled WGS sequence"/>
</dbReference>
<organism evidence="1 2">
    <name type="scientific">Schizopora paradoxa</name>
    <dbReference type="NCBI Taxonomy" id="27342"/>
    <lineage>
        <taxon>Eukaryota</taxon>
        <taxon>Fungi</taxon>
        <taxon>Dikarya</taxon>
        <taxon>Basidiomycota</taxon>
        <taxon>Agaricomycotina</taxon>
        <taxon>Agaricomycetes</taxon>
        <taxon>Hymenochaetales</taxon>
        <taxon>Schizoporaceae</taxon>
        <taxon>Schizopora</taxon>
    </lineage>
</organism>
<dbReference type="InterPro" id="IPR032675">
    <property type="entry name" value="LRR_dom_sf"/>
</dbReference>